<sequence>MGFIPTIRLRKNAGVASQVGGFDSDQHEPPLQDSSASDSDTLSLEARNEKEVQLHPNEITRHADLGVKKAEAAALVWGKKTVWATYAWIWLCFFMLAFQQSIQGIATVAAYADFETAPAITTASILANIIGGVLKLPIAKTLNLWGRAEGYLVMFAIYLIGIIVLAASTGPNSYAAGYVLYWIGYDQLYLIMDIFVADVSGLRNRAFAFAFVSTPFICTAFTGPLAAQSFLTNTTWRWALGAFAIIQPFVFIPLALVFKWHQRKAEKMGLFQRETSGRSMVQSIIHYLHEFDETYGKAPYGSATFITMVVIGFLLFFVFAAWERWLARTHFIRWELFKQPTVLGACVLSAVLFFSFYCWDLNYYSFVKVVYALPISEASYMVQIYNVGSTFWGVVFGVWIRYTKHFKYTCLFFGLPLIMLGAGLMVHFRGSDKPIGYLIMCQIFIAFGGGTLVIGQDMAVMSAADRSGIAMMLSLISLASSVGGAIGDAVAGAIFSATFPTALARALPAEMQGQATALYLGGYTTQEMFVPGTPVRVAIDYAWAEYERYAAIAAVSSLAIGIPAIAVWKNYRVDKQQNKGTVI</sequence>
<feature type="region of interest" description="Disordered" evidence="5">
    <location>
        <begin position="18"/>
        <end position="42"/>
    </location>
</feature>
<feature type="transmembrane region" description="Helical" evidence="6">
    <location>
        <begin position="87"/>
        <end position="111"/>
    </location>
</feature>
<dbReference type="PANTHER" id="PTHR23501">
    <property type="entry name" value="MAJOR FACILITATOR SUPERFAMILY"/>
    <property type="match status" value="1"/>
</dbReference>
<feature type="transmembrane region" description="Helical" evidence="6">
    <location>
        <begin position="117"/>
        <end position="138"/>
    </location>
</feature>
<dbReference type="SUPFAM" id="SSF103473">
    <property type="entry name" value="MFS general substrate transporter"/>
    <property type="match status" value="1"/>
</dbReference>
<dbReference type="PANTHER" id="PTHR23501:SF107">
    <property type="entry name" value="TRANSPORTER, PUTATIVE (AFU_ORTHOLOGUE AFUA_7G04730)-RELATED"/>
    <property type="match status" value="1"/>
</dbReference>
<feature type="transmembrane region" description="Helical" evidence="6">
    <location>
        <begin position="434"/>
        <end position="454"/>
    </location>
</feature>
<evidence type="ECO:0000313" key="8">
    <source>
        <dbReference type="Proteomes" id="UP001308179"/>
    </source>
</evidence>
<dbReference type="Pfam" id="PF07690">
    <property type="entry name" value="MFS_1"/>
    <property type="match status" value="1"/>
</dbReference>
<feature type="transmembrane region" description="Helical" evidence="6">
    <location>
        <begin position="549"/>
        <end position="568"/>
    </location>
</feature>
<feature type="transmembrane region" description="Helical" evidence="6">
    <location>
        <begin position="206"/>
        <end position="226"/>
    </location>
</feature>
<evidence type="ECO:0000256" key="2">
    <source>
        <dbReference type="ARBA" id="ARBA00022692"/>
    </source>
</evidence>
<dbReference type="InterPro" id="IPR011701">
    <property type="entry name" value="MFS"/>
</dbReference>
<evidence type="ECO:0000313" key="7">
    <source>
        <dbReference type="EMBL" id="KAK5147191.1"/>
    </source>
</evidence>
<feature type="transmembrane region" description="Helical" evidence="6">
    <location>
        <begin position="150"/>
        <end position="167"/>
    </location>
</feature>
<keyword evidence="3 6" id="KW-1133">Transmembrane helix</keyword>
<evidence type="ECO:0000256" key="5">
    <source>
        <dbReference type="SAM" id="MobiDB-lite"/>
    </source>
</evidence>
<evidence type="ECO:0000256" key="1">
    <source>
        <dbReference type="ARBA" id="ARBA00004141"/>
    </source>
</evidence>
<dbReference type="EMBL" id="JAVRRR010000050">
    <property type="protein sequence ID" value="KAK5147191.1"/>
    <property type="molecule type" value="Genomic_DNA"/>
</dbReference>
<proteinExistence type="predicted"/>
<dbReference type="Gene3D" id="1.20.1250.20">
    <property type="entry name" value="MFS general substrate transporter like domains"/>
    <property type="match status" value="1"/>
</dbReference>
<evidence type="ECO:0000256" key="4">
    <source>
        <dbReference type="ARBA" id="ARBA00023136"/>
    </source>
</evidence>
<reference evidence="7 8" key="1">
    <citation type="submission" date="2023-08" db="EMBL/GenBank/DDBJ databases">
        <title>Black Yeasts Isolated from many extreme environments.</title>
        <authorList>
            <person name="Coleine C."/>
            <person name="Stajich J.E."/>
            <person name="Selbmann L."/>
        </authorList>
    </citation>
    <scope>NUCLEOTIDE SEQUENCE [LARGE SCALE GENOMIC DNA]</scope>
    <source>
        <strain evidence="7 8">CCFEE 5386</strain>
    </source>
</reference>
<dbReference type="Proteomes" id="UP001308179">
    <property type="component" value="Unassembled WGS sequence"/>
</dbReference>
<dbReference type="InterPro" id="IPR036259">
    <property type="entry name" value="MFS_trans_sf"/>
</dbReference>
<organism evidence="7 8">
    <name type="scientific">Rachicladosporium monterosium</name>
    <dbReference type="NCBI Taxonomy" id="1507873"/>
    <lineage>
        <taxon>Eukaryota</taxon>
        <taxon>Fungi</taxon>
        <taxon>Dikarya</taxon>
        <taxon>Ascomycota</taxon>
        <taxon>Pezizomycotina</taxon>
        <taxon>Dothideomycetes</taxon>
        <taxon>Dothideomycetidae</taxon>
        <taxon>Cladosporiales</taxon>
        <taxon>Cladosporiaceae</taxon>
        <taxon>Rachicladosporium</taxon>
    </lineage>
</organism>
<keyword evidence="8" id="KW-1185">Reference proteome</keyword>
<gene>
    <name evidence="7" type="primary">SIT2</name>
    <name evidence="7" type="ORF">LTR32_001317</name>
</gene>
<comment type="caution">
    <text evidence="7">The sequence shown here is derived from an EMBL/GenBank/DDBJ whole genome shotgun (WGS) entry which is preliminary data.</text>
</comment>
<feature type="transmembrane region" description="Helical" evidence="6">
    <location>
        <begin position="409"/>
        <end position="428"/>
    </location>
</feature>
<accession>A0ABR0LDN4</accession>
<comment type="subcellular location">
    <subcellularLocation>
        <location evidence="1">Membrane</location>
        <topology evidence="1">Multi-pass membrane protein</topology>
    </subcellularLocation>
</comment>
<feature type="transmembrane region" description="Helical" evidence="6">
    <location>
        <begin position="475"/>
        <end position="499"/>
    </location>
</feature>
<feature type="transmembrane region" description="Helical" evidence="6">
    <location>
        <begin position="384"/>
        <end position="402"/>
    </location>
</feature>
<feature type="transmembrane region" description="Helical" evidence="6">
    <location>
        <begin position="300"/>
        <end position="322"/>
    </location>
</feature>
<feature type="transmembrane region" description="Helical" evidence="6">
    <location>
        <begin position="342"/>
        <end position="364"/>
    </location>
</feature>
<feature type="transmembrane region" description="Helical" evidence="6">
    <location>
        <begin position="238"/>
        <end position="258"/>
    </location>
</feature>
<protein>
    <submittedName>
        <fullName evidence="7">Siderochrome iron transporter 2</fullName>
    </submittedName>
</protein>
<evidence type="ECO:0000256" key="6">
    <source>
        <dbReference type="SAM" id="Phobius"/>
    </source>
</evidence>
<keyword evidence="2 6" id="KW-0812">Transmembrane</keyword>
<name>A0ABR0LDN4_9PEZI</name>
<keyword evidence="4 6" id="KW-0472">Membrane</keyword>
<feature type="compositionally biased region" description="Low complexity" evidence="5">
    <location>
        <begin position="31"/>
        <end position="42"/>
    </location>
</feature>
<evidence type="ECO:0000256" key="3">
    <source>
        <dbReference type="ARBA" id="ARBA00022989"/>
    </source>
</evidence>